<dbReference type="PANTHER" id="PTHR37512">
    <property type="entry name" value="TRIFUNCTIONAL NAD BIOSYNTHESIS/REGULATOR PROTEIN NADR"/>
    <property type="match status" value="1"/>
</dbReference>
<dbReference type="InterPro" id="IPR052735">
    <property type="entry name" value="NAD_biosynth-regulator"/>
</dbReference>
<evidence type="ECO:0000313" key="4">
    <source>
        <dbReference type="Proteomes" id="UP000092484"/>
    </source>
</evidence>
<dbReference type="EMBL" id="LZYB01000003">
    <property type="protein sequence ID" value="OBV11172.1"/>
    <property type="molecule type" value="Genomic_DNA"/>
</dbReference>
<organism evidence="3 4">
    <name type="scientific">Erythrobacter dokdonensis DSW-74</name>
    <dbReference type="NCBI Taxonomy" id="1300349"/>
    <lineage>
        <taxon>Bacteria</taxon>
        <taxon>Pseudomonadati</taxon>
        <taxon>Pseudomonadota</taxon>
        <taxon>Alphaproteobacteria</taxon>
        <taxon>Sphingomonadales</taxon>
        <taxon>Erythrobacteraceae</taxon>
        <taxon>Erythrobacter/Porphyrobacter group</taxon>
        <taxon>Erythrobacter</taxon>
    </lineage>
</organism>
<gene>
    <name evidence="3" type="ORF">I603_1580</name>
</gene>
<name>A0A1A7BI97_9SPHN</name>
<dbReference type="PATRIC" id="fig|1300349.4.peg.1576"/>
<dbReference type="InterPro" id="IPR027417">
    <property type="entry name" value="P-loop_NTPase"/>
</dbReference>
<dbReference type="SUPFAM" id="SSF52374">
    <property type="entry name" value="Nucleotidylyl transferase"/>
    <property type="match status" value="1"/>
</dbReference>
<sequence>MGQGGAAGRGDCDMTRRGFLLGKFMPPHAGHIALIRSARALVDELTVMVCWLPDDPVPGKLRLAWMCELFPDCRVLGHDGIVPQSPEESTDFWPVWRNIVASAHPEPIDYLFAGEDYGAELARQVGGLFVPLGGRVLDMADDPLSALSGSAVRADPARHWAYLPQPVRAHYRRTICLHGAESTGKTTLARALAADTGAITVGEYGRSHCEVHREPLTREDLLLIGHAQQAMIAAAAEWAGPLLLVDTDALMTAAWCEMLLGDRPVELMGAPKADLYLLLEPDLPWIDDGTRFFSNPDDRHRFARIVEQVLDDAGVPFVRISGQGNERLAAARAAIGANYD</sequence>
<dbReference type="GO" id="GO:0016740">
    <property type="term" value="F:transferase activity"/>
    <property type="evidence" value="ECO:0007669"/>
    <property type="project" value="UniProtKB-KW"/>
</dbReference>
<keyword evidence="4" id="KW-1185">Reference proteome</keyword>
<dbReference type="STRING" id="1300349.I603_1580"/>
<evidence type="ECO:0000259" key="2">
    <source>
        <dbReference type="Pfam" id="PF13521"/>
    </source>
</evidence>
<comment type="caution">
    <text evidence="3">The sequence shown here is derived from an EMBL/GenBank/DDBJ whole genome shotgun (WGS) entry which is preliminary data.</text>
</comment>
<protein>
    <submittedName>
        <fullName evidence="3">Cytidyltransferase-related enzyme</fullName>
    </submittedName>
</protein>
<proteinExistence type="predicted"/>
<keyword evidence="3" id="KW-0808">Transferase</keyword>
<evidence type="ECO:0000313" key="3">
    <source>
        <dbReference type="EMBL" id="OBV11172.1"/>
    </source>
</evidence>
<dbReference type="PANTHER" id="PTHR37512:SF1">
    <property type="entry name" value="NADR_TTD14 AAA DOMAIN-CONTAINING PROTEIN"/>
    <property type="match status" value="1"/>
</dbReference>
<reference evidence="3 4" key="1">
    <citation type="submission" date="2016-06" db="EMBL/GenBank/DDBJ databases">
        <title>Genome sequence of Porphyrobacter dokdonensis DSW-74.</title>
        <authorList>
            <person name="Kim J.F."/>
            <person name="Song J.Y."/>
        </authorList>
    </citation>
    <scope>NUCLEOTIDE SEQUENCE [LARGE SCALE GENOMIC DNA]</scope>
    <source>
        <strain evidence="3 4">DSW-74</strain>
    </source>
</reference>
<evidence type="ECO:0000259" key="1">
    <source>
        <dbReference type="Pfam" id="PF01467"/>
    </source>
</evidence>
<dbReference type="Pfam" id="PF01467">
    <property type="entry name" value="CTP_transf_like"/>
    <property type="match status" value="1"/>
</dbReference>
<dbReference type="InterPro" id="IPR014729">
    <property type="entry name" value="Rossmann-like_a/b/a_fold"/>
</dbReference>
<feature type="domain" description="NadR/Ttd14 AAA" evidence="2">
    <location>
        <begin position="175"/>
        <end position="327"/>
    </location>
</feature>
<dbReference type="Pfam" id="PF13521">
    <property type="entry name" value="AAA_28"/>
    <property type="match status" value="1"/>
</dbReference>
<dbReference type="InterPro" id="IPR038727">
    <property type="entry name" value="NadR/Ttd14_AAA_dom"/>
</dbReference>
<dbReference type="Gene3D" id="3.40.50.300">
    <property type="entry name" value="P-loop containing nucleotide triphosphate hydrolases"/>
    <property type="match status" value="1"/>
</dbReference>
<dbReference type="InterPro" id="IPR004821">
    <property type="entry name" value="Cyt_trans-like"/>
</dbReference>
<dbReference type="Gene3D" id="3.40.50.620">
    <property type="entry name" value="HUPs"/>
    <property type="match status" value="1"/>
</dbReference>
<feature type="domain" description="Cytidyltransferase-like" evidence="1">
    <location>
        <begin position="21"/>
        <end position="50"/>
    </location>
</feature>
<dbReference type="Proteomes" id="UP000092484">
    <property type="component" value="Unassembled WGS sequence"/>
</dbReference>
<accession>A0A1A7BI97</accession>
<dbReference type="NCBIfam" id="TIGR00125">
    <property type="entry name" value="cyt_tran_rel"/>
    <property type="match status" value="1"/>
</dbReference>
<dbReference type="SUPFAM" id="SSF52540">
    <property type="entry name" value="P-loop containing nucleoside triphosphate hydrolases"/>
    <property type="match status" value="1"/>
</dbReference>
<dbReference type="AlphaFoldDB" id="A0A1A7BI97"/>